<dbReference type="AlphaFoldDB" id="A0A7J6QFI4"/>
<evidence type="ECO:0000313" key="1">
    <source>
        <dbReference type="EMBL" id="KAF4706997.1"/>
    </source>
</evidence>
<name>A0A7J6QFI4_PEROL</name>
<proteinExistence type="predicted"/>
<dbReference type="EMBL" id="JABANM010030016">
    <property type="protein sequence ID" value="KAF4706997.1"/>
    <property type="molecule type" value="Genomic_DNA"/>
</dbReference>
<feature type="non-terminal residue" evidence="1">
    <location>
        <position position="1"/>
    </location>
</feature>
<reference evidence="1 2" key="1">
    <citation type="submission" date="2020-04" db="EMBL/GenBank/DDBJ databases">
        <title>Perkinsus olseni comparative genomics.</title>
        <authorList>
            <person name="Bogema D.R."/>
        </authorList>
    </citation>
    <scope>NUCLEOTIDE SEQUENCE [LARGE SCALE GENOMIC DNA]</scope>
    <source>
        <strain evidence="1">ATCC PRA-205</strain>
    </source>
</reference>
<gene>
    <name evidence="1" type="ORF">FOZ62_004513</name>
</gene>
<organism evidence="1 2">
    <name type="scientific">Perkinsus olseni</name>
    <name type="common">Perkinsus atlanticus</name>
    <dbReference type="NCBI Taxonomy" id="32597"/>
    <lineage>
        <taxon>Eukaryota</taxon>
        <taxon>Sar</taxon>
        <taxon>Alveolata</taxon>
        <taxon>Perkinsozoa</taxon>
        <taxon>Perkinsea</taxon>
        <taxon>Perkinsida</taxon>
        <taxon>Perkinsidae</taxon>
        <taxon>Perkinsus</taxon>
    </lineage>
</organism>
<feature type="non-terminal residue" evidence="1">
    <location>
        <position position="102"/>
    </location>
</feature>
<dbReference type="Proteomes" id="UP000574390">
    <property type="component" value="Unassembled WGS sequence"/>
</dbReference>
<evidence type="ECO:0000313" key="2">
    <source>
        <dbReference type="Proteomes" id="UP000574390"/>
    </source>
</evidence>
<protein>
    <submittedName>
        <fullName evidence="1">Uncharacterized protein</fullName>
    </submittedName>
</protein>
<comment type="caution">
    <text evidence="1">The sequence shown here is derived from an EMBL/GenBank/DDBJ whole genome shotgun (WGS) entry which is preliminary data.</text>
</comment>
<accession>A0A7J6QFI4</accession>
<sequence>LMGELVETRRQRKPEPAPDEFIVTAPYADAILSIFERMERCEGERDEALALVRSWKDRRAEFERNFELTKNKLKAVKEIINNNSSEMSLKVEHLAQMAKQNQ</sequence>